<evidence type="ECO:0000256" key="1">
    <source>
        <dbReference type="SAM" id="Phobius"/>
    </source>
</evidence>
<feature type="transmembrane region" description="Helical" evidence="1">
    <location>
        <begin position="74"/>
        <end position="91"/>
    </location>
</feature>
<keyword evidence="1" id="KW-0472">Membrane</keyword>
<gene>
    <name evidence="2" type="ORF">SBAD_LOCUS8422</name>
</gene>
<dbReference type="WBParaSite" id="SBAD_0000873201-mRNA-1">
    <property type="protein sequence ID" value="SBAD_0000873201-mRNA-1"/>
    <property type="gene ID" value="SBAD_0000873201"/>
</dbReference>
<accession>A0A183IXS4</accession>
<keyword evidence="1" id="KW-0812">Transmembrane</keyword>
<dbReference type="Proteomes" id="UP000270296">
    <property type="component" value="Unassembled WGS sequence"/>
</dbReference>
<dbReference type="InterPro" id="IPR022127">
    <property type="entry name" value="STIMATE/YPL162C"/>
</dbReference>
<reference evidence="4" key="1">
    <citation type="submission" date="2016-06" db="UniProtKB">
        <authorList>
            <consortium name="WormBaseParasite"/>
        </authorList>
    </citation>
    <scope>IDENTIFICATION</scope>
</reference>
<dbReference type="PANTHER" id="PTHR31735">
    <property type="entry name" value="VACUOLAR MEMBRANE PROTEIN YPL162C"/>
    <property type="match status" value="1"/>
</dbReference>
<feature type="transmembrane region" description="Helical" evidence="1">
    <location>
        <begin position="152"/>
        <end position="175"/>
    </location>
</feature>
<evidence type="ECO:0000313" key="3">
    <source>
        <dbReference type="Proteomes" id="UP000270296"/>
    </source>
</evidence>
<feature type="transmembrane region" description="Helical" evidence="1">
    <location>
        <begin position="195"/>
        <end position="216"/>
    </location>
</feature>
<keyword evidence="3" id="KW-1185">Reference proteome</keyword>
<organism evidence="4">
    <name type="scientific">Soboliphyme baturini</name>
    <dbReference type="NCBI Taxonomy" id="241478"/>
    <lineage>
        <taxon>Eukaryota</taxon>
        <taxon>Metazoa</taxon>
        <taxon>Ecdysozoa</taxon>
        <taxon>Nematoda</taxon>
        <taxon>Enoplea</taxon>
        <taxon>Dorylaimia</taxon>
        <taxon>Dioctophymatida</taxon>
        <taxon>Dioctophymatoidea</taxon>
        <taxon>Soboliphymatidae</taxon>
        <taxon>Soboliphyme</taxon>
    </lineage>
</organism>
<proteinExistence type="predicted"/>
<reference evidence="2 3" key="2">
    <citation type="submission" date="2018-11" db="EMBL/GenBank/DDBJ databases">
        <authorList>
            <consortium name="Pathogen Informatics"/>
        </authorList>
    </citation>
    <scope>NUCLEOTIDE SEQUENCE [LARGE SCALE GENOMIC DNA]</scope>
</reference>
<keyword evidence="1" id="KW-1133">Transmembrane helix</keyword>
<dbReference type="EMBL" id="UZAM01011574">
    <property type="protein sequence ID" value="VDP17049.1"/>
    <property type="molecule type" value="Genomic_DNA"/>
</dbReference>
<sequence>MLVVKNATGSVYSSILIDTNSHCQPGDLTDSYGWLVQFVLASLAFASLVIKRLLEPKSSRREWKVWFFDTSKQATSAAVIHFLNVFIAQLFQGDPCTWYVISYLLDSTLGLLFIYVSVKMVNIVASCSERYSMLQFGEYLEPPQWRPWFYQLFTFVSITLAEKTVVTIVLQFKFWKAVREVILRPVTNPKLELTVVMLVIPFFVNTLIFWVADSFMMKKRCAKRKLLVSRLDDGCQERLLAATCGESDLATASDTPLRIRHSTVDIG</sequence>
<evidence type="ECO:0000313" key="2">
    <source>
        <dbReference type="EMBL" id="VDP17049.1"/>
    </source>
</evidence>
<dbReference type="GO" id="GO:0016020">
    <property type="term" value="C:membrane"/>
    <property type="evidence" value="ECO:0007669"/>
    <property type="project" value="TreeGrafter"/>
</dbReference>
<feature type="transmembrane region" description="Helical" evidence="1">
    <location>
        <begin position="34"/>
        <end position="54"/>
    </location>
</feature>
<protein>
    <submittedName>
        <fullName evidence="4">Transmembrane protein 110</fullName>
    </submittedName>
</protein>
<dbReference type="OrthoDB" id="26184at2759"/>
<dbReference type="Pfam" id="PF12400">
    <property type="entry name" value="STIMATE"/>
    <property type="match status" value="1"/>
</dbReference>
<evidence type="ECO:0000313" key="4">
    <source>
        <dbReference type="WBParaSite" id="SBAD_0000873201-mRNA-1"/>
    </source>
</evidence>
<name>A0A183IXS4_9BILA</name>
<dbReference type="PANTHER" id="PTHR31735:SF1">
    <property type="entry name" value="VACUOLAR MEMBRANE PROTEIN YPL162C"/>
    <property type="match status" value="1"/>
</dbReference>
<dbReference type="AlphaFoldDB" id="A0A183IXS4"/>